<comment type="subcellular location">
    <subcellularLocation>
        <location evidence="3">Cell membrane</location>
        <topology evidence="3">Peripheral membrane protein</topology>
        <orientation evidence="3">Cytoplasmic side</orientation>
    </subcellularLocation>
</comment>
<dbReference type="SUPFAM" id="SSF143243">
    <property type="entry name" value="Nqo5-like"/>
    <property type="match status" value="1"/>
</dbReference>
<keyword evidence="3" id="KW-0874">Quinone</keyword>
<feature type="region of interest" description="Disordered" evidence="4">
    <location>
        <begin position="1"/>
        <end position="21"/>
    </location>
</feature>
<dbReference type="Pfam" id="PF00329">
    <property type="entry name" value="Complex1_30kDa"/>
    <property type="match status" value="1"/>
</dbReference>
<dbReference type="Proteomes" id="UP000228535">
    <property type="component" value="Unassembled WGS sequence"/>
</dbReference>
<comment type="function">
    <text evidence="3">NDH-1 shuttles electrons from NADH, via FMN and iron-sulfur (Fe-S) centers, to quinones in the respiratory chain. The immediate electron acceptor for the enzyme in this species is believed to be a menaquinone. Couples the redox reaction to proton translocation (for every two electrons transferred, four hydrogen ions are translocated across the cytoplasmic membrane), and thus conserves the redox energy in a proton gradient.</text>
</comment>
<organism evidence="6 7">
    <name type="scientific">Hymenobacter chitinivorans DSM 11115</name>
    <dbReference type="NCBI Taxonomy" id="1121954"/>
    <lineage>
        <taxon>Bacteria</taxon>
        <taxon>Pseudomonadati</taxon>
        <taxon>Bacteroidota</taxon>
        <taxon>Cytophagia</taxon>
        <taxon>Cytophagales</taxon>
        <taxon>Hymenobacteraceae</taxon>
        <taxon>Hymenobacter</taxon>
    </lineage>
</organism>
<evidence type="ECO:0000313" key="6">
    <source>
        <dbReference type="EMBL" id="PJJ47734.1"/>
    </source>
</evidence>
<keyword evidence="7" id="KW-1185">Reference proteome</keyword>
<dbReference type="GO" id="GO:0048038">
    <property type="term" value="F:quinone binding"/>
    <property type="evidence" value="ECO:0007669"/>
    <property type="project" value="UniProtKB-KW"/>
</dbReference>
<dbReference type="Gene3D" id="3.30.460.80">
    <property type="entry name" value="NADH:ubiquinone oxidoreductase, 30kDa subunit"/>
    <property type="match status" value="1"/>
</dbReference>
<comment type="subunit">
    <text evidence="3">NDH-1 is composed of 14 different subunits. Subunits NuoB, C, D, E, F, and G constitute the peripheral sector of the complex.</text>
</comment>
<dbReference type="InterPro" id="IPR010218">
    <property type="entry name" value="NADH_DH_suC"/>
</dbReference>
<evidence type="ECO:0000259" key="5">
    <source>
        <dbReference type="Pfam" id="PF00329"/>
    </source>
</evidence>
<evidence type="ECO:0000256" key="3">
    <source>
        <dbReference type="HAMAP-Rule" id="MF_01357"/>
    </source>
</evidence>
<dbReference type="EMBL" id="PGFA01000006">
    <property type="protein sequence ID" value="PJJ47734.1"/>
    <property type="molecule type" value="Genomic_DNA"/>
</dbReference>
<proteinExistence type="inferred from homology"/>
<dbReference type="PANTHER" id="PTHR10884:SF14">
    <property type="entry name" value="NADH DEHYDROGENASE [UBIQUINONE] IRON-SULFUR PROTEIN 3, MITOCHONDRIAL"/>
    <property type="match status" value="1"/>
</dbReference>
<dbReference type="InterPro" id="IPR037232">
    <property type="entry name" value="NADH_quin_OxRdtase_su_C/D-like"/>
</dbReference>
<dbReference type="InterPro" id="IPR001268">
    <property type="entry name" value="NADH_UbQ_OxRdtase_30kDa_su"/>
</dbReference>
<feature type="compositionally biased region" description="Low complexity" evidence="4">
    <location>
        <begin position="9"/>
        <end position="21"/>
    </location>
</feature>
<keyword evidence="3" id="KW-0472">Membrane</keyword>
<evidence type="ECO:0000313" key="7">
    <source>
        <dbReference type="Proteomes" id="UP000228535"/>
    </source>
</evidence>
<dbReference type="GO" id="GO:0008137">
    <property type="term" value="F:NADH dehydrogenase (ubiquinone) activity"/>
    <property type="evidence" value="ECO:0007669"/>
    <property type="project" value="InterPro"/>
</dbReference>
<dbReference type="RefSeq" id="WP_100339095.1">
    <property type="nucleotide sequence ID" value="NZ_PGFA01000006.1"/>
</dbReference>
<dbReference type="OrthoDB" id="9803286at2"/>
<dbReference type="HAMAP" id="MF_01357">
    <property type="entry name" value="NDH1_NuoC"/>
    <property type="match status" value="1"/>
</dbReference>
<evidence type="ECO:0000256" key="2">
    <source>
        <dbReference type="ARBA" id="ARBA00022448"/>
    </source>
</evidence>
<dbReference type="AlphaFoldDB" id="A0A2M9APV7"/>
<reference evidence="6 7" key="1">
    <citation type="submission" date="2017-11" db="EMBL/GenBank/DDBJ databases">
        <title>Genomic Encyclopedia of Archaeal and Bacterial Type Strains, Phase II (KMG-II): From Individual Species to Whole Genera.</title>
        <authorList>
            <person name="Goeker M."/>
        </authorList>
    </citation>
    <scope>NUCLEOTIDE SEQUENCE [LARGE SCALE GENOMIC DNA]</scope>
    <source>
        <strain evidence="6 7">DSM 11115</strain>
    </source>
</reference>
<accession>A0A2M9APV7</accession>
<keyword evidence="3" id="KW-1278">Translocase</keyword>
<evidence type="ECO:0000256" key="1">
    <source>
        <dbReference type="ARBA" id="ARBA00007569"/>
    </source>
</evidence>
<keyword evidence="2 3" id="KW-0813">Transport</keyword>
<sequence>MAENTPESAAAPQEAAAPQDPQAAKNAQLLALLHRLFGADAFTDVEEPYGLLTVTTTRERIHDIMAGLQQDQELQLNFLTTMCGIHYPENEGKELGMIYHVHSLVNNLRLRLKIFFPIADPVVPTLTDLYATANWMEREAYDFYGIIFTGHPNLIRILNVEDMDYHPMRKEYALEDGTREDKTDLFFGR</sequence>
<protein>
    <recommendedName>
        <fullName evidence="3">NADH-quinone oxidoreductase subunit C</fullName>
        <ecNumber evidence="3">7.1.1.-</ecNumber>
    </recommendedName>
    <alternativeName>
        <fullName evidence="3">NADH dehydrogenase I subunit C</fullName>
    </alternativeName>
    <alternativeName>
        <fullName evidence="3">NDH-1 subunit C</fullName>
    </alternativeName>
</protein>
<dbReference type="EC" id="7.1.1.-" evidence="3"/>
<dbReference type="GO" id="GO:0050136">
    <property type="term" value="F:NADH dehydrogenase (quinone) (non-electrogenic) activity"/>
    <property type="evidence" value="ECO:0007669"/>
    <property type="project" value="UniProtKB-UniRule"/>
</dbReference>
<gene>
    <name evidence="3" type="primary">nuoC</name>
    <name evidence="6" type="ORF">CLV45_4872</name>
</gene>
<comment type="caution">
    <text evidence="6">The sequence shown here is derived from an EMBL/GenBank/DDBJ whole genome shotgun (WGS) entry which is preliminary data.</text>
</comment>
<name>A0A2M9APV7_9BACT</name>
<keyword evidence="3" id="KW-0520">NAD</keyword>
<dbReference type="PANTHER" id="PTHR10884">
    <property type="entry name" value="NADH DEHYDROGENASE UBIQUINONE IRON-SULFUR PROTEIN 3"/>
    <property type="match status" value="1"/>
</dbReference>
<dbReference type="GO" id="GO:0005886">
    <property type="term" value="C:plasma membrane"/>
    <property type="evidence" value="ECO:0007669"/>
    <property type="project" value="UniProtKB-SubCell"/>
</dbReference>
<comment type="catalytic activity">
    <reaction evidence="3">
        <text>a quinone + NADH + 5 H(+)(in) = a quinol + NAD(+) + 4 H(+)(out)</text>
        <dbReference type="Rhea" id="RHEA:57888"/>
        <dbReference type="ChEBI" id="CHEBI:15378"/>
        <dbReference type="ChEBI" id="CHEBI:24646"/>
        <dbReference type="ChEBI" id="CHEBI:57540"/>
        <dbReference type="ChEBI" id="CHEBI:57945"/>
        <dbReference type="ChEBI" id="CHEBI:132124"/>
    </reaction>
</comment>
<feature type="domain" description="NADH:ubiquinone oxidoreductase 30kDa subunit" evidence="5">
    <location>
        <begin position="54"/>
        <end position="176"/>
    </location>
</feature>
<evidence type="ECO:0000256" key="4">
    <source>
        <dbReference type="SAM" id="MobiDB-lite"/>
    </source>
</evidence>
<comment type="similarity">
    <text evidence="1 3">Belongs to the complex I 30 kDa subunit family.</text>
</comment>
<keyword evidence="3" id="KW-1003">Cell membrane</keyword>